<evidence type="ECO:0000256" key="1">
    <source>
        <dbReference type="SAM" id="Phobius"/>
    </source>
</evidence>
<gene>
    <name evidence="2" type="ORF">AZO1586I_1985</name>
</gene>
<evidence type="ECO:0000313" key="2">
    <source>
        <dbReference type="EMBL" id="CAB5507710.1"/>
    </source>
</evidence>
<dbReference type="EMBL" id="CAHJWF010000445">
    <property type="protein sequence ID" value="CAB5507710.1"/>
    <property type="molecule type" value="Genomic_DNA"/>
</dbReference>
<dbReference type="Proteomes" id="UP000626656">
    <property type="component" value="Unassembled WGS sequence"/>
</dbReference>
<name>A0ABM8MBA8_9GAMM</name>
<sequence length="46" mass="4969">MLNTCQVLVSYNSSIGAKIMATVILIIAVAVVLIGISVYAEKHQHR</sequence>
<accession>A0ABM8MBA8</accession>
<reference evidence="2 3" key="1">
    <citation type="submission" date="2020-05" db="EMBL/GenBank/DDBJ databases">
        <authorList>
            <person name="Petersen J."/>
            <person name="Sayavedra L."/>
        </authorList>
    </citation>
    <scope>NUCLEOTIDE SEQUENCE [LARGE SCALE GENOMIC DNA]</scope>
    <source>
        <strain evidence="2">B azoricus SOX ET2 1586I</strain>
    </source>
</reference>
<feature type="transmembrane region" description="Helical" evidence="1">
    <location>
        <begin position="19"/>
        <end position="40"/>
    </location>
</feature>
<proteinExistence type="predicted"/>
<comment type="caution">
    <text evidence="2">The sequence shown here is derived from an EMBL/GenBank/DDBJ whole genome shotgun (WGS) entry which is preliminary data.</text>
</comment>
<keyword evidence="1" id="KW-0472">Membrane</keyword>
<keyword evidence="3" id="KW-1185">Reference proteome</keyword>
<protein>
    <submittedName>
        <fullName evidence="2">Uncharacterized protein</fullName>
    </submittedName>
</protein>
<keyword evidence="1" id="KW-0812">Transmembrane</keyword>
<keyword evidence="1" id="KW-1133">Transmembrane helix</keyword>
<organism evidence="2 3">
    <name type="scientific">Bathymodiolus thermophilus thioautotrophic gill symbiont</name>
    <dbReference type="NCBI Taxonomy" id="2360"/>
    <lineage>
        <taxon>Bacteria</taxon>
        <taxon>Pseudomonadati</taxon>
        <taxon>Pseudomonadota</taxon>
        <taxon>Gammaproteobacteria</taxon>
        <taxon>sulfur-oxidizing symbionts</taxon>
    </lineage>
</organism>
<evidence type="ECO:0000313" key="3">
    <source>
        <dbReference type="Proteomes" id="UP000626656"/>
    </source>
</evidence>